<evidence type="ECO:0000313" key="2">
    <source>
        <dbReference type="EMBL" id="MBX37230.1"/>
    </source>
</evidence>
<dbReference type="EMBL" id="GGEC01056746">
    <property type="protein sequence ID" value="MBX37230.1"/>
    <property type="molecule type" value="Transcribed_RNA"/>
</dbReference>
<keyword evidence="1" id="KW-0472">Membrane</keyword>
<protein>
    <submittedName>
        <fullName evidence="2">Uncharacterized protein</fullName>
    </submittedName>
</protein>
<name>A0A2P2N423_RHIMU</name>
<organism evidence="2">
    <name type="scientific">Rhizophora mucronata</name>
    <name type="common">Asiatic mangrove</name>
    <dbReference type="NCBI Taxonomy" id="61149"/>
    <lineage>
        <taxon>Eukaryota</taxon>
        <taxon>Viridiplantae</taxon>
        <taxon>Streptophyta</taxon>
        <taxon>Embryophyta</taxon>
        <taxon>Tracheophyta</taxon>
        <taxon>Spermatophyta</taxon>
        <taxon>Magnoliopsida</taxon>
        <taxon>eudicotyledons</taxon>
        <taxon>Gunneridae</taxon>
        <taxon>Pentapetalae</taxon>
        <taxon>rosids</taxon>
        <taxon>fabids</taxon>
        <taxon>Malpighiales</taxon>
        <taxon>Rhizophoraceae</taxon>
        <taxon>Rhizophora</taxon>
    </lineage>
</organism>
<keyword evidence="1" id="KW-0812">Transmembrane</keyword>
<proteinExistence type="predicted"/>
<feature type="transmembrane region" description="Helical" evidence="1">
    <location>
        <begin position="12"/>
        <end position="29"/>
    </location>
</feature>
<accession>A0A2P2N423</accession>
<sequence length="67" mass="7570">MKVVGPCECFSVYIIFCNFLSLQFLLAWFRGKVICVVSWSYIQGLVDGIIWMTISSNCSGIPCQQIL</sequence>
<keyword evidence="1" id="KW-1133">Transmembrane helix</keyword>
<dbReference type="AlphaFoldDB" id="A0A2P2N423"/>
<evidence type="ECO:0000256" key="1">
    <source>
        <dbReference type="SAM" id="Phobius"/>
    </source>
</evidence>
<reference evidence="2" key="1">
    <citation type="submission" date="2018-02" db="EMBL/GenBank/DDBJ databases">
        <title>Rhizophora mucronata_Transcriptome.</title>
        <authorList>
            <person name="Meera S.P."/>
            <person name="Sreeshan A."/>
            <person name="Augustine A."/>
        </authorList>
    </citation>
    <scope>NUCLEOTIDE SEQUENCE</scope>
    <source>
        <tissue evidence="2">Leaf</tissue>
    </source>
</reference>